<sequence>MCGNALYADVMRVQCPRTCGFCTDAGSTAMPPVGPTVCQDLVDFSTGRSDCGDRYSLCRNPIYRTLMTQQCPRTCGYC</sequence>
<feature type="domain" description="ShKT" evidence="4">
    <location>
        <begin position="1"/>
        <end position="22"/>
    </location>
</feature>
<dbReference type="PROSITE" id="PS51670">
    <property type="entry name" value="SHKT"/>
    <property type="match status" value="1"/>
</dbReference>
<keyword evidence="1" id="KW-0732">Signal</keyword>
<dbReference type="PANTHER" id="PTHR46219">
    <property type="entry name" value="PROTEIN CBG11138"/>
    <property type="match status" value="1"/>
</dbReference>
<evidence type="ECO:0000313" key="5">
    <source>
        <dbReference type="EMBL" id="VDP39580.1"/>
    </source>
</evidence>
<dbReference type="Pfam" id="PF01549">
    <property type="entry name" value="ShK"/>
    <property type="match status" value="2"/>
</dbReference>
<gene>
    <name evidence="5" type="ORF">HPBE_LOCUS23555</name>
</gene>
<name>A0A3P8D817_HELPZ</name>
<dbReference type="InterPro" id="IPR003582">
    <property type="entry name" value="ShKT_dom"/>
</dbReference>
<reference evidence="5" key="1">
    <citation type="submission" date="2018-11" db="EMBL/GenBank/DDBJ databases">
        <authorList>
            <consortium name="Pathogen Informatics"/>
        </authorList>
    </citation>
    <scope>NUCLEOTIDE SEQUENCE [LARGE SCALE GENOMIC DNA]</scope>
</reference>
<accession>A0A3P8D817</accession>
<dbReference type="PANTHER" id="PTHR46219:SF5">
    <property type="entry name" value="SHKT DOMAIN-CONTAINING PROTEIN"/>
    <property type="match status" value="1"/>
</dbReference>
<evidence type="ECO:0000256" key="1">
    <source>
        <dbReference type="ARBA" id="ARBA00022729"/>
    </source>
</evidence>
<proteinExistence type="predicted"/>
<dbReference type="AlphaFoldDB" id="A0A3P8D817"/>
<dbReference type="EMBL" id="UZAH01035198">
    <property type="protein sequence ID" value="VDP39580.1"/>
    <property type="molecule type" value="Genomic_DNA"/>
</dbReference>
<evidence type="ECO:0000256" key="3">
    <source>
        <dbReference type="PROSITE-ProRule" id="PRU01005"/>
    </source>
</evidence>
<protein>
    <recommendedName>
        <fullName evidence="4">ShKT domain-containing protein</fullName>
    </recommendedName>
</protein>
<evidence type="ECO:0000256" key="2">
    <source>
        <dbReference type="ARBA" id="ARBA00023157"/>
    </source>
</evidence>
<comment type="caution">
    <text evidence="3">Lacks conserved residue(s) required for the propagation of feature annotation.</text>
</comment>
<dbReference type="OrthoDB" id="5855340at2759"/>
<dbReference type="Gene3D" id="1.10.10.1940">
    <property type="match status" value="2"/>
</dbReference>
<dbReference type="FunFam" id="1.10.10.1940:FF:000002">
    <property type="entry name" value="PHAryngeal gland Toxin-related"/>
    <property type="match status" value="1"/>
</dbReference>
<dbReference type="SMART" id="SM00254">
    <property type="entry name" value="ShKT"/>
    <property type="match status" value="2"/>
</dbReference>
<keyword evidence="2" id="KW-1015">Disulfide bond</keyword>
<evidence type="ECO:0000259" key="4">
    <source>
        <dbReference type="PROSITE" id="PS51670"/>
    </source>
</evidence>
<organism evidence="5">
    <name type="scientific">Heligmosomoides polygyrus</name>
    <name type="common">Parasitic roundworm</name>
    <dbReference type="NCBI Taxonomy" id="6339"/>
    <lineage>
        <taxon>Eukaryota</taxon>
        <taxon>Metazoa</taxon>
        <taxon>Ecdysozoa</taxon>
        <taxon>Nematoda</taxon>
        <taxon>Chromadorea</taxon>
        <taxon>Rhabditida</taxon>
        <taxon>Rhabditina</taxon>
        <taxon>Rhabditomorpha</taxon>
        <taxon>Strongyloidea</taxon>
        <taxon>Heligmosomidae</taxon>
        <taxon>Heligmosomoides</taxon>
    </lineage>
</organism>